<protein>
    <recommendedName>
        <fullName evidence="3">DUF2946 domain-containing protein</fullName>
    </recommendedName>
</protein>
<organism evidence="1 2">
    <name type="scientific">Palleronia salina</name>
    <dbReference type="NCBI Taxonomy" id="313368"/>
    <lineage>
        <taxon>Bacteria</taxon>
        <taxon>Pseudomonadati</taxon>
        <taxon>Pseudomonadota</taxon>
        <taxon>Alphaproteobacteria</taxon>
        <taxon>Rhodobacterales</taxon>
        <taxon>Roseobacteraceae</taxon>
        <taxon>Palleronia</taxon>
    </lineage>
</organism>
<dbReference type="AlphaFoldDB" id="A0A1M6BCA0"/>
<gene>
    <name evidence="1" type="ORF">SAMN04488012_101437</name>
</gene>
<dbReference type="RefSeq" id="WP_073126162.1">
    <property type="nucleotide sequence ID" value="NZ_FQZA01000001.1"/>
</dbReference>
<evidence type="ECO:0000313" key="2">
    <source>
        <dbReference type="Proteomes" id="UP000184040"/>
    </source>
</evidence>
<sequence length="125" mass="12831">MTLVRAFLTRLTFVLALLVLGIEPVLARASAVDCMAPTVAVDTLADAAHTAHHAGMHGADTALPDADTQQTVSGMCCIGTCGFATEILPSIDTAASRLTVAKHDPMVAAGANLTDPIGLRRPPKG</sequence>
<evidence type="ECO:0008006" key="3">
    <source>
        <dbReference type="Google" id="ProtNLM"/>
    </source>
</evidence>
<name>A0A1M6BCA0_9RHOB</name>
<accession>A0A1M6BCA0</accession>
<dbReference type="EMBL" id="FQZA01000001">
    <property type="protein sequence ID" value="SHI46360.1"/>
    <property type="molecule type" value="Genomic_DNA"/>
</dbReference>
<proteinExistence type="predicted"/>
<dbReference type="STRING" id="313368.SAMN04488012_101437"/>
<keyword evidence="2" id="KW-1185">Reference proteome</keyword>
<dbReference type="Proteomes" id="UP000184040">
    <property type="component" value="Unassembled WGS sequence"/>
</dbReference>
<reference evidence="1 2" key="1">
    <citation type="submission" date="2016-11" db="EMBL/GenBank/DDBJ databases">
        <authorList>
            <person name="Jaros S."/>
            <person name="Januszkiewicz K."/>
            <person name="Wedrychowicz H."/>
        </authorList>
    </citation>
    <scope>NUCLEOTIDE SEQUENCE [LARGE SCALE GENOMIC DNA]</scope>
    <source>
        <strain evidence="1 2">DSM 26892</strain>
    </source>
</reference>
<evidence type="ECO:0000313" key="1">
    <source>
        <dbReference type="EMBL" id="SHI46360.1"/>
    </source>
</evidence>